<proteinExistence type="predicted"/>
<gene>
    <name evidence="1" type="ORF">SLEP1_g33645</name>
</gene>
<accession>A0AAV5KHB6</accession>
<sequence>MLLQNDCRISQSQVSLHMIIGKRPHKLEDLSICIAEIGPWIIVRCLQG</sequence>
<evidence type="ECO:0000313" key="1">
    <source>
        <dbReference type="EMBL" id="GKV23980.1"/>
    </source>
</evidence>
<reference evidence="1 2" key="1">
    <citation type="journal article" date="2021" name="Commun. Biol.">
        <title>The genome of Shorea leprosula (Dipterocarpaceae) highlights the ecological relevance of drought in aseasonal tropical rainforests.</title>
        <authorList>
            <person name="Ng K.K.S."/>
            <person name="Kobayashi M.J."/>
            <person name="Fawcett J.A."/>
            <person name="Hatakeyama M."/>
            <person name="Paape T."/>
            <person name="Ng C.H."/>
            <person name="Ang C.C."/>
            <person name="Tnah L.H."/>
            <person name="Lee C.T."/>
            <person name="Nishiyama T."/>
            <person name="Sese J."/>
            <person name="O'Brien M.J."/>
            <person name="Copetti D."/>
            <person name="Mohd Noor M.I."/>
            <person name="Ong R.C."/>
            <person name="Putra M."/>
            <person name="Sireger I.Z."/>
            <person name="Indrioko S."/>
            <person name="Kosugi Y."/>
            <person name="Izuno A."/>
            <person name="Isagi Y."/>
            <person name="Lee S.L."/>
            <person name="Shimizu K.K."/>
        </authorList>
    </citation>
    <scope>NUCLEOTIDE SEQUENCE [LARGE SCALE GENOMIC DNA]</scope>
    <source>
        <strain evidence="1">214</strain>
    </source>
</reference>
<keyword evidence="2" id="KW-1185">Reference proteome</keyword>
<name>A0AAV5KHB6_9ROSI</name>
<evidence type="ECO:0000313" key="2">
    <source>
        <dbReference type="Proteomes" id="UP001054252"/>
    </source>
</evidence>
<organism evidence="1 2">
    <name type="scientific">Rubroshorea leprosula</name>
    <dbReference type="NCBI Taxonomy" id="152421"/>
    <lineage>
        <taxon>Eukaryota</taxon>
        <taxon>Viridiplantae</taxon>
        <taxon>Streptophyta</taxon>
        <taxon>Embryophyta</taxon>
        <taxon>Tracheophyta</taxon>
        <taxon>Spermatophyta</taxon>
        <taxon>Magnoliopsida</taxon>
        <taxon>eudicotyledons</taxon>
        <taxon>Gunneridae</taxon>
        <taxon>Pentapetalae</taxon>
        <taxon>rosids</taxon>
        <taxon>malvids</taxon>
        <taxon>Malvales</taxon>
        <taxon>Dipterocarpaceae</taxon>
        <taxon>Rubroshorea</taxon>
    </lineage>
</organism>
<protein>
    <submittedName>
        <fullName evidence="1">Uncharacterized protein</fullName>
    </submittedName>
</protein>
<comment type="caution">
    <text evidence="1">The sequence shown here is derived from an EMBL/GenBank/DDBJ whole genome shotgun (WGS) entry which is preliminary data.</text>
</comment>
<dbReference type="AlphaFoldDB" id="A0AAV5KHB6"/>
<dbReference type="EMBL" id="BPVZ01000064">
    <property type="protein sequence ID" value="GKV23980.1"/>
    <property type="molecule type" value="Genomic_DNA"/>
</dbReference>
<dbReference type="Proteomes" id="UP001054252">
    <property type="component" value="Unassembled WGS sequence"/>
</dbReference>